<dbReference type="EMBL" id="BMFU01000003">
    <property type="protein sequence ID" value="GGH56149.1"/>
    <property type="molecule type" value="Genomic_DNA"/>
</dbReference>
<organism evidence="2 3">
    <name type="scientific">Paenibacillus silvae</name>
    <dbReference type="NCBI Taxonomy" id="1325358"/>
    <lineage>
        <taxon>Bacteria</taxon>
        <taxon>Bacillati</taxon>
        <taxon>Bacillota</taxon>
        <taxon>Bacilli</taxon>
        <taxon>Bacillales</taxon>
        <taxon>Paenibacillaceae</taxon>
        <taxon>Paenibacillus</taxon>
    </lineage>
</organism>
<feature type="compositionally biased region" description="Polar residues" evidence="1">
    <location>
        <begin position="273"/>
        <end position="287"/>
    </location>
</feature>
<reference evidence="3" key="1">
    <citation type="journal article" date="2019" name="Int. J. Syst. Evol. Microbiol.">
        <title>The Global Catalogue of Microorganisms (GCM) 10K type strain sequencing project: providing services to taxonomists for standard genome sequencing and annotation.</title>
        <authorList>
            <consortium name="The Broad Institute Genomics Platform"/>
            <consortium name="The Broad Institute Genome Sequencing Center for Infectious Disease"/>
            <person name="Wu L."/>
            <person name="Ma J."/>
        </authorList>
    </citation>
    <scope>NUCLEOTIDE SEQUENCE [LARGE SCALE GENOMIC DNA]</scope>
    <source>
        <strain evidence="3">CGMCC 1.12770</strain>
    </source>
</reference>
<dbReference type="InterPro" id="IPR029046">
    <property type="entry name" value="LolA/LolB/LppX"/>
</dbReference>
<dbReference type="Proteomes" id="UP000652153">
    <property type="component" value="Unassembled WGS sequence"/>
</dbReference>
<keyword evidence="3" id="KW-1185">Reference proteome</keyword>
<dbReference type="SUPFAM" id="SSF89392">
    <property type="entry name" value="Prokaryotic lipoproteins and lipoprotein localization factors"/>
    <property type="match status" value="1"/>
</dbReference>
<protein>
    <recommendedName>
        <fullName evidence="4">DUF4367 domain-containing protein</fullName>
    </recommendedName>
</protein>
<dbReference type="PANTHER" id="PTHR37507">
    <property type="entry name" value="SPORULATION PROTEIN YDCC"/>
    <property type="match status" value="1"/>
</dbReference>
<evidence type="ECO:0000313" key="2">
    <source>
        <dbReference type="EMBL" id="GGH56149.1"/>
    </source>
</evidence>
<feature type="compositionally biased region" description="Polar residues" evidence="1">
    <location>
        <begin position="295"/>
        <end position="305"/>
    </location>
</feature>
<evidence type="ECO:0008006" key="4">
    <source>
        <dbReference type="Google" id="ProtNLM"/>
    </source>
</evidence>
<dbReference type="Gene3D" id="2.50.20.10">
    <property type="entry name" value="Lipoprotein localisation LolA/LolB/LppX"/>
    <property type="match status" value="1"/>
</dbReference>
<proteinExistence type="predicted"/>
<name>A0ABQ1ZB76_9BACL</name>
<dbReference type="InterPro" id="IPR052944">
    <property type="entry name" value="Sporulation_related"/>
</dbReference>
<feature type="region of interest" description="Disordered" evidence="1">
    <location>
        <begin position="226"/>
        <end position="319"/>
    </location>
</feature>
<dbReference type="PANTHER" id="PTHR37507:SF2">
    <property type="entry name" value="SPORULATION PROTEIN YDCC"/>
    <property type="match status" value="1"/>
</dbReference>
<evidence type="ECO:0000256" key="1">
    <source>
        <dbReference type="SAM" id="MobiDB-lite"/>
    </source>
</evidence>
<accession>A0ABQ1ZB76</accession>
<evidence type="ECO:0000313" key="3">
    <source>
        <dbReference type="Proteomes" id="UP000652153"/>
    </source>
</evidence>
<gene>
    <name evidence="2" type="ORF">GCM10008014_26470</name>
</gene>
<comment type="caution">
    <text evidence="2">The sequence shown here is derived from an EMBL/GenBank/DDBJ whole genome shotgun (WGS) entry which is preliminary data.</text>
</comment>
<sequence>MHNPEVKTCAKGDDVMRRISWMLAMVLVLSALLAACGKKDAAAVVKDLNEVVGEMESYQGAGVMTLHTGETPQQYKVEVWHQKPSYYRIALTNAKKDVTQIVLRNDEGVFVLTPSQNKSFRFQSDWPDNQGQVYLYETLIRSITGDKTRQFADEKESYVFDVAANYNTHALVRQKIWLNKSDYAPKQVEVSDSNANVVVDVKFDSFKFGADFGKDAFDMQRNMTAATEEGNKTGNGTGTDAGAGAAPAEKTDDAGAQQPANPQTPDADGAVTDGQSGVSDGTKPQGTENHEGSAGATSEQGSEEPTSAAPKESDSFGVIQPTYAPEGVKLKDDQILEEAGDYSVLLRYEGTYNYTIFEARPQDRAVSLAPSRLVDLGFTAGMISGDALQTLTWTVDGVEYRITSADLPENEMVRIATSMQEESGK</sequence>